<proteinExistence type="inferred from homology"/>
<dbReference type="EMBL" id="LNIX01000001">
    <property type="protein sequence ID" value="OXA63022.1"/>
    <property type="molecule type" value="Genomic_DNA"/>
</dbReference>
<comment type="catalytic activity">
    <reaction evidence="5">
        <text>Hydrolysis of terminal non-reducing beta-D-galactose residues in beta-D-galactosides.</text>
        <dbReference type="EC" id="3.2.1.23"/>
    </reaction>
</comment>
<evidence type="ECO:0000256" key="7">
    <source>
        <dbReference type="SAM" id="SignalP"/>
    </source>
</evidence>
<keyword evidence="2 5" id="KW-0378">Hydrolase</keyword>
<feature type="active site" description="Nucleophile" evidence="4">
    <location>
        <position position="278"/>
    </location>
</feature>
<dbReference type="InterPro" id="IPR001944">
    <property type="entry name" value="Glycoside_Hdrlase_35"/>
</dbReference>
<dbReference type="InterPro" id="IPR008979">
    <property type="entry name" value="Galactose-bd-like_sf"/>
</dbReference>
<dbReference type="OMA" id="MFENGGP"/>
<feature type="domain" description="Beta-galactosidase 1-like first all-beta" evidence="9">
    <location>
        <begin position="430"/>
        <end position="528"/>
    </location>
</feature>
<name>A0A226EZM8_FOLCA</name>
<dbReference type="InterPro" id="IPR048912">
    <property type="entry name" value="BetaGal1-like_ABD1"/>
</dbReference>
<dbReference type="PIRSF" id="PIRSF006336">
    <property type="entry name" value="B-gal"/>
    <property type="match status" value="1"/>
</dbReference>
<dbReference type="SUPFAM" id="SSF49785">
    <property type="entry name" value="Galactose-binding domain-like"/>
    <property type="match status" value="1"/>
</dbReference>
<keyword evidence="7" id="KW-0732">Signal</keyword>
<dbReference type="InterPro" id="IPR031330">
    <property type="entry name" value="Gly_Hdrlase_35_cat"/>
</dbReference>
<keyword evidence="12" id="KW-1185">Reference proteome</keyword>
<sequence>MHSRIIIWTMAMLMVSSVWGEQEPPTLYEYFASPNGENVTGLVAEIDGFKLNARPLRIISGAMHYFRIHPALWRDRLRKLRASGANTVETYVAWNLHEPRKDEWDFGTGENDNSVFLDIRTYIQMAKQEDLLVLLRPGPYICSEFEFGGMPSYLLRDPDMRVRTAYQPYLDRVKVYLDNLLPLVADLQFTRGGPIIGLQLENEYASFDQIELEYLEFLQQTYWDNGIDSLLFTSDGAWNGDKGSLPGVLKTANFGGDAETSFNDLLAFQPDKPVMCMEFWCGWFDHWFENHSTTTADGKGCGNSRSYSWPSVQGFCQYLHGTNFGFNAGANHIPEYAPDITSYDYDGPLSEAGDYTPKYYRIMEAFARYQIPVLKRPPLPLQSRKFAYPTLPVQTYLLYSDILEKAPASNKFQIQDRISMENFPINEGSGQSQGYVLYRKAVNIMGSDVTRFSAGRVRDFGLLIVDDELQPFPRDENGTVQYWLNSVQEYDLTLAEGEHTLDLLIENMGRVNFGALWSFDQHKGLAGNRTEVEYYHLNGEEIRDIDVVSLEFKSSWVKNLTGWRTNDGAVPLKAPVLVQSSFVIDGQPSDTFVDMSGWSKGIVFINGFNLGRYFNVGPQQTLYVPAPFLRFGENTITIFEQLQPHDEIKFSATPNLGPTAVRKFGQYGPLHLTQRGH</sequence>
<dbReference type="InterPro" id="IPR026283">
    <property type="entry name" value="B-gal_1-like"/>
</dbReference>
<comment type="similarity">
    <text evidence="1 6">Belongs to the glycosyl hydrolase 35 family.</text>
</comment>
<evidence type="ECO:0000259" key="10">
    <source>
        <dbReference type="Pfam" id="PF21467"/>
    </source>
</evidence>
<dbReference type="STRING" id="158441.A0A226EZM8"/>
<organism evidence="11 12">
    <name type="scientific">Folsomia candida</name>
    <name type="common">Springtail</name>
    <dbReference type="NCBI Taxonomy" id="158441"/>
    <lineage>
        <taxon>Eukaryota</taxon>
        <taxon>Metazoa</taxon>
        <taxon>Ecdysozoa</taxon>
        <taxon>Arthropoda</taxon>
        <taxon>Hexapoda</taxon>
        <taxon>Collembola</taxon>
        <taxon>Entomobryomorpha</taxon>
        <taxon>Isotomoidea</taxon>
        <taxon>Isotomidae</taxon>
        <taxon>Proisotominae</taxon>
        <taxon>Folsomia</taxon>
    </lineage>
</organism>
<feature type="chain" id="PRO_5011968565" description="Beta-galactosidase" evidence="7">
    <location>
        <begin position="21"/>
        <end position="677"/>
    </location>
</feature>
<dbReference type="InterPro" id="IPR048913">
    <property type="entry name" value="BetaGal_gal-bd"/>
</dbReference>
<feature type="signal peptide" evidence="7">
    <location>
        <begin position="1"/>
        <end position="20"/>
    </location>
</feature>
<dbReference type="InterPro" id="IPR019801">
    <property type="entry name" value="Glyco_hydro_35_CS"/>
</dbReference>
<evidence type="ECO:0000256" key="4">
    <source>
        <dbReference type="PIRSR" id="PIRSR006336-1"/>
    </source>
</evidence>
<dbReference type="OrthoDB" id="1657402at2759"/>
<dbReference type="Gene3D" id="2.60.120.260">
    <property type="entry name" value="Galactose-binding domain-like"/>
    <property type="match status" value="2"/>
</dbReference>
<evidence type="ECO:0000313" key="11">
    <source>
        <dbReference type="EMBL" id="OXA63022.1"/>
    </source>
</evidence>
<feature type="active site" description="Proton donor" evidence="4">
    <location>
        <position position="203"/>
    </location>
</feature>
<dbReference type="Pfam" id="PF01301">
    <property type="entry name" value="Glyco_hydro_35"/>
    <property type="match status" value="1"/>
</dbReference>
<dbReference type="PRINTS" id="PR00742">
    <property type="entry name" value="GLHYDRLASE35"/>
</dbReference>
<reference evidence="11 12" key="1">
    <citation type="submission" date="2015-12" db="EMBL/GenBank/DDBJ databases">
        <title>The genome of Folsomia candida.</title>
        <authorList>
            <person name="Faddeeva A."/>
            <person name="Derks M.F."/>
            <person name="Anvar Y."/>
            <person name="Smit S."/>
            <person name="Van Straalen N."/>
            <person name="Roelofs D."/>
        </authorList>
    </citation>
    <scope>NUCLEOTIDE SEQUENCE [LARGE SCALE GENOMIC DNA]</scope>
    <source>
        <strain evidence="11 12">VU population</strain>
        <tissue evidence="11">Whole body</tissue>
    </source>
</reference>
<dbReference type="PANTHER" id="PTHR23421">
    <property type="entry name" value="BETA-GALACTOSIDASE RELATED"/>
    <property type="match status" value="1"/>
</dbReference>
<dbReference type="SUPFAM" id="SSF51445">
    <property type="entry name" value="(Trans)glycosidases"/>
    <property type="match status" value="1"/>
</dbReference>
<dbReference type="EC" id="3.2.1.23" evidence="5"/>
<feature type="domain" description="Beta-galactosidase galactose-binding" evidence="10">
    <location>
        <begin position="576"/>
        <end position="634"/>
    </location>
</feature>
<evidence type="ECO:0000256" key="3">
    <source>
        <dbReference type="ARBA" id="ARBA00023295"/>
    </source>
</evidence>
<dbReference type="PROSITE" id="PS01182">
    <property type="entry name" value="GLYCOSYL_HYDROL_F35"/>
    <property type="match status" value="1"/>
</dbReference>
<dbReference type="InterPro" id="IPR017853">
    <property type="entry name" value="GH"/>
</dbReference>
<evidence type="ECO:0000259" key="9">
    <source>
        <dbReference type="Pfam" id="PF21317"/>
    </source>
</evidence>
<dbReference type="Gene3D" id="3.20.20.80">
    <property type="entry name" value="Glycosidases"/>
    <property type="match status" value="1"/>
</dbReference>
<evidence type="ECO:0000256" key="1">
    <source>
        <dbReference type="ARBA" id="ARBA00009809"/>
    </source>
</evidence>
<dbReference type="Pfam" id="PF21317">
    <property type="entry name" value="BetaGal_ABD_1"/>
    <property type="match status" value="1"/>
</dbReference>
<feature type="domain" description="Glycoside hydrolase 35 catalytic" evidence="8">
    <location>
        <begin position="49"/>
        <end position="366"/>
    </location>
</feature>
<evidence type="ECO:0000256" key="2">
    <source>
        <dbReference type="ARBA" id="ARBA00022801"/>
    </source>
</evidence>
<dbReference type="GO" id="GO:0004565">
    <property type="term" value="F:beta-galactosidase activity"/>
    <property type="evidence" value="ECO:0007669"/>
    <property type="project" value="UniProtKB-EC"/>
</dbReference>
<evidence type="ECO:0000256" key="6">
    <source>
        <dbReference type="RuleBase" id="RU003679"/>
    </source>
</evidence>
<gene>
    <name evidence="11" type="ORF">Fcan01_03347</name>
</gene>
<evidence type="ECO:0000259" key="8">
    <source>
        <dbReference type="Pfam" id="PF01301"/>
    </source>
</evidence>
<keyword evidence="3 5" id="KW-0326">Glycosidase</keyword>
<dbReference type="GO" id="GO:0005975">
    <property type="term" value="P:carbohydrate metabolic process"/>
    <property type="evidence" value="ECO:0007669"/>
    <property type="project" value="InterPro"/>
</dbReference>
<evidence type="ECO:0000313" key="12">
    <source>
        <dbReference type="Proteomes" id="UP000198287"/>
    </source>
</evidence>
<dbReference type="Pfam" id="PF21467">
    <property type="entry name" value="BetaGal_gal-bd"/>
    <property type="match status" value="1"/>
</dbReference>
<dbReference type="Proteomes" id="UP000198287">
    <property type="component" value="Unassembled WGS sequence"/>
</dbReference>
<evidence type="ECO:0000256" key="5">
    <source>
        <dbReference type="RuleBase" id="RU000675"/>
    </source>
</evidence>
<dbReference type="AlphaFoldDB" id="A0A226EZM8"/>
<comment type="caution">
    <text evidence="11">The sequence shown here is derived from an EMBL/GenBank/DDBJ whole genome shotgun (WGS) entry which is preliminary data.</text>
</comment>
<protein>
    <recommendedName>
        <fullName evidence="5">Beta-galactosidase</fullName>
        <ecNumber evidence="5">3.2.1.23</ecNumber>
    </recommendedName>
</protein>
<accession>A0A226EZM8</accession>